<evidence type="ECO:0000256" key="1">
    <source>
        <dbReference type="ARBA" id="ARBA00001933"/>
    </source>
</evidence>
<evidence type="ECO:0000256" key="2">
    <source>
        <dbReference type="ARBA" id="ARBA00009533"/>
    </source>
</evidence>
<feature type="modified residue" description="N6-(pyridoxal phosphate)lysine" evidence="6">
    <location>
        <position position="294"/>
    </location>
</feature>
<name>A0L6T9_MAGMM</name>
<keyword evidence="9" id="KW-1185">Reference proteome</keyword>
<dbReference type="GO" id="GO:0005737">
    <property type="term" value="C:cytoplasm"/>
    <property type="evidence" value="ECO:0007669"/>
    <property type="project" value="TreeGrafter"/>
</dbReference>
<evidence type="ECO:0000256" key="5">
    <source>
        <dbReference type="ARBA" id="ARBA00023239"/>
    </source>
</evidence>
<proteinExistence type="inferred from homology"/>
<dbReference type="RefSeq" id="WP_011712837.1">
    <property type="nucleotide sequence ID" value="NC_008576.1"/>
</dbReference>
<dbReference type="SUPFAM" id="SSF53383">
    <property type="entry name" value="PLP-dependent transferases"/>
    <property type="match status" value="1"/>
</dbReference>
<dbReference type="Pfam" id="PF00282">
    <property type="entry name" value="Pyridoxal_deC"/>
    <property type="match status" value="1"/>
</dbReference>
<protein>
    <submittedName>
        <fullName evidence="8">Sulfinoalanine decarboxylase</fullName>
        <ecNumber evidence="8">4.1.1.29</ecNumber>
    </submittedName>
</protein>
<dbReference type="Gene3D" id="3.40.640.10">
    <property type="entry name" value="Type I PLP-dependent aspartate aminotransferase-like (Major domain)"/>
    <property type="match status" value="1"/>
</dbReference>
<keyword evidence="4 6" id="KW-0663">Pyridoxal phosphate</keyword>
<dbReference type="Gene3D" id="3.90.1150.170">
    <property type="match status" value="1"/>
</dbReference>
<evidence type="ECO:0000313" key="9">
    <source>
        <dbReference type="Proteomes" id="UP000002586"/>
    </source>
</evidence>
<dbReference type="EC" id="4.1.1.29" evidence="8"/>
<evidence type="ECO:0000256" key="7">
    <source>
        <dbReference type="RuleBase" id="RU000382"/>
    </source>
</evidence>
<keyword evidence="5 7" id="KW-0456">Lyase</keyword>
<dbReference type="STRING" id="156889.Mmc1_1171"/>
<dbReference type="InterPro" id="IPR015424">
    <property type="entry name" value="PyrdxlP-dep_Trfase"/>
</dbReference>
<accession>A0L6T9</accession>
<dbReference type="GO" id="GO:0030170">
    <property type="term" value="F:pyridoxal phosphate binding"/>
    <property type="evidence" value="ECO:0007669"/>
    <property type="project" value="InterPro"/>
</dbReference>
<gene>
    <name evidence="8" type="ordered locus">Mmc1_1171</name>
</gene>
<dbReference type="GO" id="GO:0004782">
    <property type="term" value="F:sulfinoalanine decarboxylase activity"/>
    <property type="evidence" value="ECO:0007669"/>
    <property type="project" value="UniProtKB-EC"/>
</dbReference>
<keyword evidence="3" id="KW-0210">Decarboxylase</keyword>
<dbReference type="EMBL" id="CP000471">
    <property type="protein sequence ID" value="ABK43682.1"/>
    <property type="molecule type" value="Genomic_DNA"/>
</dbReference>
<dbReference type="PANTHER" id="PTHR45677">
    <property type="entry name" value="GLUTAMATE DECARBOXYLASE-RELATED"/>
    <property type="match status" value="1"/>
</dbReference>
<organism evidence="8 9">
    <name type="scientific">Magnetococcus marinus (strain ATCC BAA-1437 / JCM 17883 / MC-1)</name>
    <dbReference type="NCBI Taxonomy" id="156889"/>
    <lineage>
        <taxon>Bacteria</taxon>
        <taxon>Pseudomonadati</taxon>
        <taxon>Pseudomonadota</taxon>
        <taxon>Magnetococcia</taxon>
        <taxon>Magnetococcales</taxon>
        <taxon>Magnetococcaceae</taxon>
        <taxon>Magnetococcus</taxon>
    </lineage>
</organism>
<dbReference type="KEGG" id="mgm:Mmc1_1171"/>
<evidence type="ECO:0000256" key="6">
    <source>
        <dbReference type="PIRSR" id="PIRSR602129-50"/>
    </source>
</evidence>
<dbReference type="OrthoDB" id="9803665at2"/>
<dbReference type="Proteomes" id="UP000002586">
    <property type="component" value="Chromosome"/>
</dbReference>
<evidence type="ECO:0000256" key="3">
    <source>
        <dbReference type="ARBA" id="ARBA00022793"/>
    </source>
</evidence>
<dbReference type="GO" id="GO:0019752">
    <property type="term" value="P:carboxylic acid metabolic process"/>
    <property type="evidence" value="ECO:0007669"/>
    <property type="project" value="InterPro"/>
</dbReference>
<sequence length="475" mass="53014">MEPEPVEKTLHAAMQLILDFLQENQNSTLRIVDFLPPQQLAEQFDLTIQQQGLANHQALIPLLHAYLQHSVKTGHPQFCNQLFAGFNFPAFLGEVFTALTNTSMYTYEVAPLATLMERFLIEKMGKLAGFTNHDGIFSSGGSNSNLIAMLCARQQRFPHIKQLGNSNAPPLVCLVSDQAHYSFQRGAMVLGMGLDNLVKVASDPQGRMQPAALEAAILHAKAAGKQPFMVAATAGTTVLGAFDPLPQLHAIARQHGLWFHVDGAFGASVLLSQRWRHHLDGCHLADSLTWDAHKMMNIPLISSVILVREPGLLREACGSEGGHYLFHEHDYDVDQFELGRKSLACGRRVDAMKLWLAWRYYGDLGYAARIDHLFELTAYAKDCILAHPKLTLMVEPQSVTLCFRYQPDKTVDLDAFTVRLRDRLVRSGDSLVNYSLLQQGVAIRMVFVNGDMQTSDFDHFLERLLIHAQALEAEL</sequence>
<reference evidence="8 9" key="2">
    <citation type="journal article" date="2012" name="Int. J. Syst. Evol. Microbiol.">
        <title>Magnetococcus marinus gen. nov., sp. nov., a marine, magnetotactic bacterium that represents a novel lineage (Magnetococcaceae fam. nov.; Magnetococcales ord. nov.) at the base of the Alphaproteobacteria.</title>
        <authorList>
            <person name="Bazylinski D.A."/>
            <person name="Williams T.J."/>
            <person name="Lefevre C.T."/>
            <person name="Berg R.J."/>
            <person name="Zhang C.L."/>
            <person name="Bowser S.S."/>
            <person name="Dean A.J."/>
            <person name="Beveridge T.J."/>
        </authorList>
    </citation>
    <scope>NUCLEOTIDE SEQUENCE [LARGE SCALE GENOMIC DNA]</scope>
    <source>
        <strain evidence="9">ATCC BAA-1437 / JCM 17883 / MC-1</strain>
    </source>
</reference>
<evidence type="ECO:0000256" key="4">
    <source>
        <dbReference type="ARBA" id="ARBA00022898"/>
    </source>
</evidence>
<dbReference type="PANTHER" id="PTHR45677:SF8">
    <property type="entry name" value="CYSTEINE SULFINIC ACID DECARBOXYLASE"/>
    <property type="match status" value="1"/>
</dbReference>
<dbReference type="InterPro" id="IPR002129">
    <property type="entry name" value="PyrdxlP-dep_de-COase"/>
</dbReference>
<evidence type="ECO:0000313" key="8">
    <source>
        <dbReference type="EMBL" id="ABK43682.1"/>
    </source>
</evidence>
<dbReference type="HOGENOM" id="CLU_011856_0_0_5"/>
<comment type="cofactor">
    <cofactor evidence="1 6 7">
        <name>pyridoxal 5'-phosphate</name>
        <dbReference type="ChEBI" id="CHEBI:597326"/>
    </cofactor>
</comment>
<reference evidence="9" key="1">
    <citation type="journal article" date="2009" name="Appl. Environ. Microbiol.">
        <title>Complete genome sequence of the chemolithoautotrophic marine magnetotactic coccus strain MC-1.</title>
        <authorList>
            <person name="Schubbe S."/>
            <person name="Williams T.J."/>
            <person name="Xie G."/>
            <person name="Kiss H.E."/>
            <person name="Brettin T.S."/>
            <person name="Martinez D."/>
            <person name="Ross C.A."/>
            <person name="Schuler D."/>
            <person name="Cox B.L."/>
            <person name="Nealson K.H."/>
            <person name="Bazylinski D.A."/>
        </authorList>
    </citation>
    <scope>NUCLEOTIDE SEQUENCE [LARGE SCALE GENOMIC DNA]</scope>
    <source>
        <strain evidence="9">ATCC BAA-1437 / JCM 17883 / MC-1</strain>
    </source>
</reference>
<dbReference type="eggNOG" id="COG0076">
    <property type="taxonomic scope" value="Bacteria"/>
</dbReference>
<comment type="similarity">
    <text evidence="2 7">Belongs to the group II decarboxylase family.</text>
</comment>
<dbReference type="AlphaFoldDB" id="A0L6T9"/>
<dbReference type="InterPro" id="IPR015421">
    <property type="entry name" value="PyrdxlP-dep_Trfase_major"/>
</dbReference>